<reference evidence="2 3" key="1">
    <citation type="submission" date="2012-01" db="EMBL/GenBank/DDBJ databases">
        <title>Improved High-Quality Draft sequence of Metallosphaera yellowstonensis MK1.</title>
        <authorList>
            <consortium name="US DOE Joint Genome Institute"/>
            <person name="Lucas S."/>
            <person name="Han J."/>
            <person name="Cheng J.-F."/>
            <person name="Goodwin L."/>
            <person name="Pitluck S."/>
            <person name="Peters L."/>
            <person name="Teshima H."/>
            <person name="Detter J.C."/>
            <person name="Han C."/>
            <person name="Tapia R."/>
            <person name="Land M."/>
            <person name="Hauser L."/>
            <person name="Kyrpides N."/>
            <person name="Kozubal M."/>
            <person name="Macur R.E."/>
            <person name="Jay Z."/>
            <person name="Inskeep W."/>
            <person name="Woyke T."/>
        </authorList>
    </citation>
    <scope>NUCLEOTIDE SEQUENCE [LARGE SCALE GENOMIC DNA]</scope>
    <source>
        <strain evidence="2 3">MK1</strain>
    </source>
</reference>
<accession>H2C1Z0</accession>
<keyword evidence="2" id="KW-0378">Hydrolase</keyword>
<dbReference type="PROSITE" id="PS00560">
    <property type="entry name" value="CARBOXYPEPT_SER_HIS"/>
    <property type="match status" value="1"/>
</dbReference>
<evidence type="ECO:0000313" key="3">
    <source>
        <dbReference type="Proteomes" id="UP000003980"/>
    </source>
</evidence>
<proteinExistence type="predicted"/>
<dbReference type="HOGENOM" id="CLU_020336_50_4_2"/>
<dbReference type="InterPro" id="IPR050266">
    <property type="entry name" value="AB_hydrolase_sf"/>
</dbReference>
<dbReference type="Pfam" id="PF00561">
    <property type="entry name" value="Abhydrolase_1"/>
    <property type="match status" value="1"/>
</dbReference>
<evidence type="ECO:0000313" key="2">
    <source>
        <dbReference type="EMBL" id="EHP70261.1"/>
    </source>
</evidence>
<dbReference type="Proteomes" id="UP000003980">
    <property type="component" value="Unassembled WGS sequence"/>
</dbReference>
<dbReference type="InterPro" id="IPR000073">
    <property type="entry name" value="AB_hydrolase_1"/>
</dbReference>
<dbReference type="InterPro" id="IPR033124">
    <property type="entry name" value="Ser_caboxypep_his_AS"/>
</dbReference>
<keyword evidence="3" id="KW-1185">Reference proteome</keyword>
<sequence length="263" mass="29919">MDLEVHGRYAKIEGMNVYYETVGEGHPVILLHLAGFDGRVYRPLYDYLPEKKYKLIVPDLPGHGKSDPWPDWQRRRVSLHFFADVITKLVDSLGLSQLSFVGTSMGGNMSLLLGARLGRRVKGVVSCNGAGRTRTFTERDIEMADNQDVGRTLRFAGELATKRTVEYLTWVRSGNRREILVNDLQAWNEFDIMDELKKIETKVLLARGEYEPLVTENMLRETASQIKDVRIVTIRGVGHYAPAENPEEFSKVVFSFLDEVTKP</sequence>
<dbReference type="RefSeq" id="WP_009070841.1">
    <property type="nucleotide sequence ID" value="NZ_JH597761.1"/>
</dbReference>
<dbReference type="Gene3D" id="3.40.50.1820">
    <property type="entry name" value="alpha/beta hydrolase"/>
    <property type="match status" value="1"/>
</dbReference>
<gene>
    <name evidence="2" type="ORF">MetMK1DRAFT_00007630</name>
</gene>
<dbReference type="InterPro" id="IPR029058">
    <property type="entry name" value="AB_hydrolase_fold"/>
</dbReference>
<dbReference type="PANTHER" id="PTHR43798">
    <property type="entry name" value="MONOACYLGLYCEROL LIPASE"/>
    <property type="match status" value="1"/>
</dbReference>
<name>H2C1Z0_9CREN</name>
<evidence type="ECO:0000259" key="1">
    <source>
        <dbReference type="Pfam" id="PF00561"/>
    </source>
</evidence>
<dbReference type="AlphaFoldDB" id="H2C1Z0"/>
<feature type="domain" description="AB hydrolase-1" evidence="1">
    <location>
        <begin position="27"/>
        <end position="161"/>
    </location>
</feature>
<dbReference type="GO" id="GO:0016746">
    <property type="term" value="F:acyltransferase activity"/>
    <property type="evidence" value="ECO:0007669"/>
    <property type="project" value="UniProtKB-KW"/>
</dbReference>
<dbReference type="SUPFAM" id="SSF53474">
    <property type="entry name" value="alpha/beta-Hydrolases"/>
    <property type="match status" value="1"/>
</dbReference>
<dbReference type="EMBL" id="JH597761">
    <property type="protein sequence ID" value="EHP70261.1"/>
    <property type="molecule type" value="Genomic_DNA"/>
</dbReference>
<organism evidence="2 3">
    <name type="scientific">Metallosphaera yellowstonensis MK1</name>
    <dbReference type="NCBI Taxonomy" id="671065"/>
    <lineage>
        <taxon>Archaea</taxon>
        <taxon>Thermoproteota</taxon>
        <taxon>Thermoprotei</taxon>
        <taxon>Sulfolobales</taxon>
        <taxon>Sulfolobaceae</taxon>
        <taxon>Metallosphaera</taxon>
    </lineage>
</organism>
<dbReference type="PRINTS" id="PR00111">
    <property type="entry name" value="ABHYDROLASE"/>
</dbReference>
<dbReference type="GO" id="GO:0004185">
    <property type="term" value="F:serine-type carboxypeptidase activity"/>
    <property type="evidence" value="ECO:0007669"/>
    <property type="project" value="InterPro"/>
</dbReference>
<dbReference type="eggNOG" id="arCOG01648">
    <property type="taxonomic scope" value="Archaea"/>
</dbReference>
<dbReference type="STRING" id="671065.MetMK1DRAFT_00007630"/>
<keyword evidence="2" id="KW-0808">Transferase</keyword>
<keyword evidence="2" id="KW-0012">Acyltransferase</keyword>
<protein>
    <submittedName>
        <fullName evidence="2">Putative hydrolase or acyltransferase of alpha/beta superfamily</fullName>
    </submittedName>
</protein>